<reference evidence="5 6" key="1">
    <citation type="journal article" date="2019" name="Nat. Plants">
        <title>Genome sequencing of Musa balbisiana reveals subgenome evolution and function divergence in polyploid bananas.</title>
        <authorList>
            <person name="Yao X."/>
        </authorList>
    </citation>
    <scope>NUCLEOTIDE SEQUENCE [LARGE SCALE GENOMIC DNA]</scope>
    <source>
        <strain evidence="6">cv. DH-PKW</strain>
        <tissue evidence="5">Leaves</tissue>
    </source>
</reference>
<dbReference type="GO" id="GO:0040008">
    <property type="term" value="P:regulation of growth"/>
    <property type="evidence" value="ECO:0007669"/>
    <property type="project" value="InterPro"/>
</dbReference>
<keyword evidence="6" id="KW-1185">Reference proteome</keyword>
<comment type="caution">
    <text evidence="5">The sequence shown here is derived from an EMBL/GenBank/DDBJ whole genome shotgun (WGS) entry which is preliminary data.</text>
</comment>
<dbReference type="Proteomes" id="UP000317650">
    <property type="component" value="Chromosome 9"/>
</dbReference>
<dbReference type="InterPro" id="IPR044293">
    <property type="entry name" value="PRE"/>
</dbReference>
<dbReference type="EMBL" id="PYDT01000010">
    <property type="protein sequence ID" value="THU46745.1"/>
    <property type="molecule type" value="Genomic_DNA"/>
</dbReference>
<dbReference type="SUPFAM" id="SSF47459">
    <property type="entry name" value="HLH, helix-loop-helix DNA-binding domain"/>
    <property type="match status" value="1"/>
</dbReference>
<comment type="similarity">
    <text evidence="1">Belongs to the bHLH protein family.</text>
</comment>
<keyword evidence="3" id="KW-0805">Transcription regulation</keyword>
<evidence type="ECO:0000313" key="6">
    <source>
        <dbReference type="Proteomes" id="UP000317650"/>
    </source>
</evidence>
<evidence type="ECO:0000256" key="1">
    <source>
        <dbReference type="ARBA" id="ARBA00005510"/>
    </source>
</evidence>
<dbReference type="Pfam" id="PF23174">
    <property type="entry name" value="bHLH_ILI"/>
    <property type="match status" value="1"/>
</dbReference>
<evidence type="ECO:0000256" key="4">
    <source>
        <dbReference type="ARBA" id="ARBA00023163"/>
    </source>
</evidence>
<sequence length="74" mass="8349">MWVATRREQPTPCNQKAAPICNHASAAKVLKETCNYIKSLHREVDDLSDRLSELMATMDVDSAQAEIVRSLFRS</sequence>
<proteinExistence type="inferred from homology"/>
<evidence type="ECO:0000256" key="2">
    <source>
        <dbReference type="ARBA" id="ARBA00022604"/>
    </source>
</evidence>
<gene>
    <name evidence="5" type="ORF">C4D60_Mb09t08120</name>
</gene>
<dbReference type="PANTHER" id="PTHR46446">
    <property type="entry name" value="TRANSCRIPTION FACTOR PRE"/>
    <property type="match status" value="1"/>
</dbReference>
<keyword evidence="4" id="KW-0804">Transcription</keyword>
<dbReference type="InterPro" id="IPR036638">
    <property type="entry name" value="HLH_DNA-bd_sf"/>
</dbReference>
<dbReference type="GO" id="GO:0006355">
    <property type="term" value="P:regulation of DNA-templated transcription"/>
    <property type="evidence" value="ECO:0007669"/>
    <property type="project" value="InterPro"/>
</dbReference>
<evidence type="ECO:0000256" key="3">
    <source>
        <dbReference type="ARBA" id="ARBA00023015"/>
    </source>
</evidence>
<name>A0A4S8IEW7_MUSBA</name>
<dbReference type="AlphaFoldDB" id="A0A4S8IEW7"/>
<evidence type="ECO:0000313" key="5">
    <source>
        <dbReference type="EMBL" id="THU46745.1"/>
    </source>
</evidence>
<dbReference type="GO" id="GO:0046983">
    <property type="term" value="F:protein dimerization activity"/>
    <property type="evidence" value="ECO:0007669"/>
    <property type="project" value="InterPro"/>
</dbReference>
<accession>A0A4S8IEW7</accession>
<evidence type="ECO:0008006" key="7">
    <source>
        <dbReference type="Google" id="ProtNLM"/>
    </source>
</evidence>
<protein>
    <recommendedName>
        <fullName evidence="7">BHLH domain-containing protein</fullName>
    </recommendedName>
</protein>
<organism evidence="5 6">
    <name type="scientific">Musa balbisiana</name>
    <name type="common">Banana</name>
    <dbReference type="NCBI Taxonomy" id="52838"/>
    <lineage>
        <taxon>Eukaryota</taxon>
        <taxon>Viridiplantae</taxon>
        <taxon>Streptophyta</taxon>
        <taxon>Embryophyta</taxon>
        <taxon>Tracheophyta</taxon>
        <taxon>Spermatophyta</taxon>
        <taxon>Magnoliopsida</taxon>
        <taxon>Liliopsida</taxon>
        <taxon>Zingiberales</taxon>
        <taxon>Musaceae</taxon>
        <taxon>Musa</taxon>
    </lineage>
</organism>
<dbReference type="PANTHER" id="PTHR46446:SF28">
    <property type="entry name" value="TRANSCRIPTION FACTOR PRE5"/>
    <property type="match status" value="1"/>
</dbReference>
<keyword evidence="2" id="KW-0341">Growth regulation</keyword>